<feature type="chain" id="PRO_5040245800" evidence="1">
    <location>
        <begin position="18"/>
        <end position="559"/>
    </location>
</feature>
<organism evidence="2 3">
    <name type="scientific">Emericellopsis atlantica</name>
    <dbReference type="NCBI Taxonomy" id="2614577"/>
    <lineage>
        <taxon>Eukaryota</taxon>
        <taxon>Fungi</taxon>
        <taxon>Dikarya</taxon>
        <taxon>Ascomycota</taxon>
        <taxon>Pezizomycotina</taxon>
        <taxon>Sordariomycetes</taxon>
        <taxon>Hypocreomycetidae</taxon>
        <taxon>Hypocreales</taxon>
        <taxon>Bionectriaceae</taxon>
        <taxon>Emericellopsis</taxon>
    </lineage>
</organism>
<proteinExistence type="predicted"/>
<evidence type="ECO:0000256" key="1">
    <source>
        <dbReference type="SAM" id="SignalP"/>
    </source>
</evidence>
<sequence length="559" mass="58348">MHSSFASLSALVGVALAAPKADILGRELLDIQSRGLVDFVQDFSVNWVPDDPELISGSFDDGEVTFAVTCNDCWVDAPVTVDISPGLVFLDTGATVTFGESQGRFDVTFSAEGGTTESVNLFTSHTPFGSEGDNYQVGAVLKVDLVFSVDAEVEVEGGFEFHIPDGSYMSFNSDEEIVGAKFDGFTVDSFLNPLQFDVNVTVALQVSLEVSLGIGFDDKLETGAGFGAFLNVPEVHGRAQSTEDCALEASVDWEIKAGAFAWAGFETGDDAEENDSSPGFEEGDDAMATTSVTAALGGQVVDPTCLYDAPDTTSILVSSAPLPVVTTRIAVSGAPPPDATTVVMVSGADPLTPSITMTPIMSTSVRHAATSSWAINNSTSPTTAPPAMHTTTVSTTKVHTVTKCAAQVIHCPAEWQQVIVVTEVVDLFTTVCPIGETPTFQTPEPTPVKTTHVLSNPNGHATYVPYAEPKNSTFTPPADLLPPAVHTVTLTQSVPLPTEDVASQTVVVEYVQETTSIASQAPNATSTPSVPELGSAATLQGSVAGAALASVLGLCLLWL</sequence>
<keyword evidence="1" id="KW-0732">Signal</keyword>
<dbReference type="Proteomes" id="UP000887229">
    <property type="component" value="Unassembled WGS sequence"/>
</dbReference>
<dbReference type="GeneID" id="70293483"/>
<dbReference type="AlphaFoldDB" id="A0A9P7ZWF0"/>
<dbReference type="RefSeq" id="XP_046122707.1">
    <property type="nucleotide sequence ID" value="XM_046262580.1"/>
</dbReference>
<evidence type="ECO:0000313" key="2">
    <source>
        <dbReference type="EMBL" id="KAG9258783.1"/>
    </source>
</evidence>
<reference evidence="2" key="1">
    <citation type="journal article" date="2021" name="IMA Fungus">
        <title>Genomic characterization of three marine fungi, including Emericellopsis atlantica sp. nov. with signatures of a generalist lifestyle and marine biomass degradation.</title>
        <authorList>
            <person name="Hagestad O.C."/>
            <person name="Hou L."/>
            <person name="Andersen J.H."/>
            <person name="Hansen E.H."/>
            <person name="Altermark B."/>
            <person name="Li C."/>
            <person name="Kuhnert E."/>
            <person name="Cox R.J."/>
            <person name="Crous P.W."/>
            <person name="Spatafora J.W."/>
            <person name="Lail K."/>
            <person name="Amirebrahimi M."/>
            <person name="Lipzen A."/>
            <person name="Pangilinan J."/>
            <person name="Andreopoulos W."/>
            <person name="Hayes R.D."/>
            <person name="Ng V."/>
            <person name="Grigoriev I.V."/>
            <person name="Jackson S.A."/>
            <person name="Sutton T.D.S."/>
            <person name="Dobson A.D.W."/>
            <person name="Rama T."/>
        </authorList>
    </citation>
    <scope>NUCLEOTIDE SEQUENCE</scope>
    <source>
        <strain evidence="2">TS7</strain>
    </source>
</reference>
<protein>
    <submittedName>
        <fullName evidence="2">Uncharacterized protein</fullName>
    </submittedName>
</protein>
<name>A0A9P7ZWF0_9HYPO</name>
<gene>
    <name evidence="2" type="ORF">F5Z01DRAFT_641367</name>
</gene>
<dbReference type="EMBL" id="MU251242">
    <property type="protein sequence ID" value="KAG9258783.1"/>
    <property type="molecule type" value="Genomic_DNA"/>
</dbReference>
<accession>A0A9P7ZWF0</accession>
<evidence type="ECO:0000313" key="3">
    <source>
        <dbReference type="Proteomes" id="UP000887229"/>
    </source>
</evidence>
<keyword evidence="3" id="KW-1185">Reference proteome</keyword>
<dbReference type="OrthoDB" id="4733706at2759"/>
<feature type="signal peptide" evidence="1">
    <location>
        <begin position="1"/>
        <end position="17"/>
    </location>
</feature>
<comment type="caution">
    <text evidence="2">The sequence shown here is derived from an EMBL/GenBank/DDBJ whole genome shotgun (WGS) entry which is preliminary data.</text>
</comment>